<keyword evidence="2" id="KW-0732">Signal</keyword>
<dbReference type="PANTHER" id="PTHR33592">
    <property type="entry name" value="TRANSMEMBRANE PROTEIN"/>
    <property type="match status" value="1"/>
</dbReference>
<comment type="caution">
    <text evidence="3">The sequence shown here is derived from an EMBL/GenBank/DDBJ whole genome shotgun (WGS) entry which is preliminary data.</text>
</comment>
<feature type="chain" id="PRO_5012926052" evidence="2">
    <location>
        <begin position="32"/>
        <end position="102"/>
    </location>
</feature>
<organism evidence="3 4">
    <name type="scientific">Manihot esculenta</name>
    <name type="common">Cassava</name>
    <name type="synonym">Jatropha manihot</name>
    <dbReference type="NCBI Taxonomy" id="3983"/>
    <lineage>
        <taxon>Eukaryota</taxon>
        <taxon>Viridiplantae</taxon>
        <taxon>Streptophyta</taxon>
        <taxon>Embryophyta</taxon>
        <taxon>Tracheophyta</taxon>
        <taxon>Spermatophyta</taxon>
        <taxon>Magnoliopsida</taxon>
        <taxon>eudicotyledons</taxon>
        <taxon>Gunneridae</taxon>
        <taxon>Pentapetalae</taxon>
        <taxon>rosids</taxon>
        <taxon>fabids</taxon>
        <taxon>Malpighiales</taxon>
        <taxon>Euphorbiaceae</taxon>
        <taxon>Crotonoideae</taxon>
        <taxon>Manihoteae</taxon>
        <taxon>Manihot</taxon>
    </lineage>
</organism>
<feature type="signal peptide" evidence="2">
    <location>
        <begin position="1"/>
        <end position="31"/>
    </location>
</feature>
<evidence type="ECO:0000256" key="1">
    <source>
        <dbReference type="SAM" id="MobiDB-lite"/>
    </source>
</evidence>
<feature type="region of interest" description="Disordered" evidence="1">
    <location>
        <begin position="76"/>
        <end position="102"/>
    </location>
</feature>
<evidence type="ECO:0000313" key="4">
    <source>
        <dbReference type="Proteomes" id="UP000091857"/>
    </source>
</evidence>
<dbReference type="Gramene" id="Manes.03G168400.1.v8.1">
    <property type="protein sequence ID" value="Manes.03G168400.1.v8.1.CDS.1"/>
    <property type="gene ID" value="Manes.03G168400.v8.1"/>
</dbReference>
<name>A0A2C9W9N9_MANES</name>
<protein>
    <submittedName>
        <fullName evidence="3">Uncharacterized protein</fullName>
    </submittedName>
</protein>
<accession>A0A2C9W9N9</accession>
<keyword evidence="4" id="KW-1185">Reference proteome</keyword>
<dbReference type="Proteomes" id="UP000091857">
    <property type="component" value="Chromosome 3"/>
</dbReference>
<dbReference type="OMA" id="HIPPPGK"/>
<evidence type="ECO:0000256" key="2">
    <source>
        <dbReference type="SAM" id="SignalP"/>
    </source>
</evidence>
<sequence length="102" mass="10751">MGFSIKTSHVRVLFSLLAILLAMSTLQVGVAKRPLHGEQWLKLQKVPVPTSGPSPCSHIPPPGKASICPSLNGMDFTGRHVNRAPPPPPSFPSSTPANSGGY</sequence>
<reference evidence="4" key="1">
    <citation type="journal article" date="2016" name="Nat. Biotechnol.">
        <title>Sequencing wild and cultivated cassava and related species reveals extensive interspecific hybridization and genetic diversity.</title>
        <authorList>
            <person name="Bredeson J.V."/>
            <person name="Lyons J.B."/>
            <person name="Prochnik S.E."/>
            <person name="Wu G.A."/>
            <person name="Ha C.M."/>
            <person name="Edsinger-Gonzales E."/>
            <person name="Grimwood J."/>
            <person name="Schmutz J."/>
            <person name="Rabbi I.Y."/>
            <person name="Egesi C."/>
            <person name="Nauluvula P."/>
            <person name="Lebot V."/>
            <person name="Ndunguru J."/>
            <person name="Mkamilo G."/>
            <person name="Bart R.S."/>
            <person name="Setter T.L."/>
            <person name="Gleadow R.M."/>
            <person name="Kulakow P."/>
            <person name="Ferguson M.E."/>
            <person name="Rounsley S."/>
            <person name="Rokhsar D.S."/>
        </authorList>
    </citation>
    <scope>NUCLEOTIDE SEQUENCE [LARGE SCALE GENOMIC DNA]</scope>
    <source>
        <strain evidence="4">cv. AM560-2</strain>
    </source>
</reference>
<dbReference type="PANTHER" id="PTHR33592:SF10">
    <property type="entry name" value="TRANSMEMBRANE PROTEIN"/>
    <property type="match status" value="1"/>
</dbReference>
<gene>
    <name evidence="3" type="ORF">MANES_03G168400v8</name>
</gene>
<proteinExistence type="predicted"/>
<evidence type="ECO:0000313" key="3">
    <source>
        <dbReference type="EMBL" id="OAY55632.1"/>
    </source>
</evidence>
<dbReference type="EMBL" id="CM004389">
    <property type="protein sequence ID" value="OAY55632.1"/>
    <property type="molecule type" value="Genomic_DNA"/>
</dbReference>
<dbReference type="AlphaFoldDB" id="A0A2C9W9N9"/>